<keyword evidence="2" id="KW-1185">Reference proteome</keyword>
<evidence type="ECO:0000313" key="1">
    <source>
        <dbReference type="EMBL" id="CRL23486.1"/>
    </source>
</evidence>
<evidence type="ECO:0000313" key="2">
    <source>
        <dbReference type="Proteomes" id="UP000053732"/>
    </source>
</evidence>
<dbReference type="EMBL" id="HG793142">
    <property type="protein sequence ID" value="CRL23486.1"/>
    <property type="molecule type" value="Genomic_DNA"/>
</dbReference>
<dbReference type="AlphaFoldDB" id="A0A0G4PAZ5"/>
<accession>A0A0G4PAZ5</accession>
<proteinExistence type="predicted"/>
<name>A0A0G4PAZ5_PENC3</name>
<dbReference type="STRING" id="1429867.A0A0G4PAZ5"/>
<protein>
    <submittedName>
        <fullName evidence="1">Str. FM013</fullName>
    </submittedName>
</protein>
<reference evidence="1 2" key="1">
    <citation type="journal article" date="2014" name="Nat. Commun.">
        <title>Multiple recent horizontal transfers of a large genomic region in cheese making fungi.</title>
        <authorList>
            <person name="Cheeseman K."/>
            <person name="Ropars J."/>
            <person name="Renault P."/>
            <person name="Dupont J."/>
            <person name="Gouzy J."/>
            <person name="Branca A."/>
            <person name="Abraham A.L."/>
            <person name="Ceppi M."/>
            <person name="Conseiller E."/>
            <person name="Debuchy R."/>
            <person name="Malagnac F."/>
            <person name="Goarin A."/>
            <person name="Silar P."/>
            <person name="Lacoste S."/>
            <person name="Sallet E."/>
            <person name="Bensimon A."/>
            <person name="Giraud T."/>
            <person name="Brygoo Y."/>
        </authorList>
    </citation>
    <scope>NUCLEOTIDE SEQUENCE [LARGE SCALE GENOMIC DNA]</scope>
    <source>
        <strain evidence="2">FM 013</strain>
    </source>
</reference>
<sequence>MIQRSELVQGDAGFRVSSTVDPRDVPDRSLFANSKLSTTDTEASLTYSTLHILHPSILVLTKPKPWYTSQLFQDLAVYMRSRAHLTDIMSALQWLSDEELRIDLDAYSGVPRRELMQLLCKLYTAHRQARP</sequence>
<organism evidence="1 2">
    <name type="scientific">Penicillium camemberti (strain FM 013)</name>
    <dbReference type="NCBI Taxonomy" id="1429867"/>
    <lineage>
        <taxon>Eukaryota</taxon>
        <taxon>Fungi</taxon>
        <taxon>Dikarya</taxon>
        <taxon>Ascomycota</taxon>
        <taxon>Pezizomycotina</taxon>
        <taxon>Eurotiomycetes</taxon>
        <taxon>Eurotiomycetidae</taxon>
        <taxon>Eurotiales</taxon>
        <taxon>Aspergillaceae</taxon>
        <taxon>Penicillium</taxon>
    </lineage>
</organism>
<gene>
    <name evidence="1" type="ORF">PCAMFM013_S009g000426</name>
</gene>
<dbReference type="Proteomes" id="UP000053732">
    <property type="component" value="Unassembled WGS sequence"/>
</dbReference>